<dbReference type="EMBL" id="JARIHO010000002">
    <property type="protein sequence ID" value="KAJ7366876.1"/>
    <property type="molecule type" value="Genomic_DNA"/>
</dbReference>
<dbReference type="InterPro" id="IPR032675">
    <property type="entry name" value="LRR_dom_sf"/>
</dbReference>
<name>A0AAD7F5C2_9AGAR</name>
<organism evidence="1 2">
    <name type="scientific">Mycena albidolilacea</name>
    <dbReference type="NCBI Taxonomy" id="1033008"/>
    <lineage>
        <taxon>Eukaryota</taxon>
        <taxon>Fungi</taxon>
        <taxon>Dikarya</taxon>
        <taxon>Basidiomycota</taxon>
        <taxon>Agaricomycotina</taxon>
        <taxon>Agaricomycetes</taxon>
        <taxon>Agaricomycetidae</taxon>
        <taxon>Agaricales</taxon>
        <taxon>Marasmiineae</taxon>
        <taxon>Mycenaceae</taxon>
        <taxon>Mycena</taxon>
    </lineage>
</organism>
<dbReference type="Gene3D" id="3.80.10.10">
    <property type="entry name" value="Ribonuclease Inhibitor"/>
    <property type="match status" value="1"/>
</dbReference>
<gene>
    <name evidence="1" type="ORF">DFH08DRAFT_764385</name>
</gene>
<evidence type="ECO:0000313" key="1">
    <source>
        <dbReference type="EMBL" id="KAJ7366876.1"/>
    </source>
</evidence>
<dbReference type="SUPFAM" id="SSF52047">
    <property type="entry name" value="RNI-like"/>
    <property type="match status" value="1"/>
</dbReference>
<proteinExistence type="predicted"/>
<evidence type="ECO:0008006" key="3">
    <source>
        <dbReference type="Google" id="ProtNLM"/>
    </source>
</evidence>
<accession>A0AAD7F5C2</accession>
<comment type="caution">
    <text evidence="1">The sequence shown here is derived from an EMBL/GenBank/DDBJ whole genome shotgun (WGS) entry which is preliminary data.</text>
</comment>
<keyword evidence="2" id="KW-1185">Reference proteome</keyword>
<protein>
    <recommendedName>
        <fullName evidence="3">F-box domain-containing protein</fullName>
    </recommendedName>
</protein>
<dbReference type="AlphaFoldDB" id="A0AAD7F5C2"/>
<reference evidence="1" key="1">
    <citation type="submission" date="2023-03" db="EMBL/GenBank/DDBJ databases">
        <title>Massive genome expansion in bonnet fungi (Mycena s.s.) driven by repeated elements and novel gene families across ecological guilds.</title>
        <authorList>
            <consortium name="Lawrence Berkeley National Laboratory"/>
            <person name="Harder C.B."/>
            <person name="Miyauchi S."/>
            <person name="Viragh M."/>
            <person name="Kuo A."/>
            <person name="Thoen E."/>
            <person name="Andreopoulos B."/>
            <person name="Lu D."/>
            <person name="Skrede I."/>
            <person name="Drula E."/>
            <person name="Henrissat B."/>
            <person name="Morin E."/>
            <person name="Kohler A."/>
            <person name="Barry K."/>
            <person name="LaButti K."/>
            <person name="Morin E."/>
            <person name="Salamov A."/>
            <person name="Lipzen A."/>
            <person name="Mereny Z."/>
            <person name="Hegedus B."/>
            <person name="Baldrian P."/>
            <person name="Stursova M."/>
            <person name="Weitz H."/>
            <person name="Taylor A."/>
            <person name="Grigoriev I.V."/>
            <person name="Nagy L.G."/>
            <person name="Martin F."/>
            <person name="Kauserud H."/>
        </authorList>
    </citation>
    <scope>NUCLEOTIDE SEQUENCE</scope>
    <source>
        <strain evidence="1">CBHHK002</strain>
    </source>
</reference>
<sequence>MHLPEELICLILAKVYYINPPFNTPDYHTLSACSLLSSHWRGPAQTLLFRRITLKAAAAFAKFADTASNKALLSHVRALSIALTQNLGRADLCLVSTLVSILGHCPQLYELSINAQLFSLGEDISSISAIVHAASISIRSLRLMECSVHSPILYELIGLFPSVEFLTLGVEIAAAPPSWTPAIQLYELMLHRTPPSDLLQWLLSSSGTSLRILEMRDLPSARTSVDLAVCCPHIQSLRFMRYNAYSAAILHQCTNLVELVLLNVPLSLPALPSSLEHFALLIQTYTAHVDLRPVVKAVESLPRLKVFTFVGESGDLKAICDAKGVALHTTLRKYWILDDPVKTTRFPRRLSVSNFYSMS</sequence>
<dbReference type="Proteomes" id="UP001218218">
    <property type="component" value="Unassembled WGS sequence"/>
</dbReference>
<evidence type="ECO:0000313" key="2">
    <source>
        <dbReference type="Proteomes" id="UP001218218"/>
    </source>
</evidence>